<proteinExistence type="predicted"/>
<gene>
    <name evidence="2" type="ORF">HZH66_000823</name>
</gene>
<evidence type="ECO:0000313" key="2">
    <source>
        <dbReference type="EMBL" id="KAF7411927.1"/>
    </source>
</evidence>
<name>A0A834KTU1_VESVU</name>
<evidence type="ECO:0000313" key="3">
    <source>
        <dbReference type="Proteomes" id="UP000614350"/>
    </source>
</evidence>
<reference evidence="2" key="1">
    <citation type="journal article" date="2020" name="G3 (Bethesda)">
        <title>High-Quality Assemblies for Three Invasive Social Wasps from the &lt;i&gt;Vespula&lt;/i&gt; Genus.</title>
        <authorList>
            <person name="Harrop T.W.R."/>
            <person name="Guhlin J."/>
            <person name="McLaughlin G.M."/>
            <person name="Permina E."/>
            <person name="Stockwell P."/>
            <person name="Gilligan J."/>
            <person name="Le Lec M.F."/>
            <person name="Gruber M.A.M."/>
            <person name="Quinn O."/>
            <person name="Lovegrove M."/>
            <person name="Duncan E.J."/>
            <person name="Remnant E.J."/>
            <person name="Van Eeckhoven J."/>
            <person name="Graham B."/>
            <person name="Knapp R.A."/>
            <person name="Langford K.W."/>
            <person name="Kronenberg Z."/>
            <person name="Press M.O."/>
            <person name="Eacker S.M."/>
            <person name="Wilson-Rankin E.E."/>
            <person name="Purcell J."/>
            <person name="Lester P.J."/>
            <person name="Dearden P.K."/>
        </authorList>
    </citation>
    <scope>NUCLEOTIDE SEQUENCE</scope>
    <source>
        <strain evidence="2">Marl-1</strain>
    </source>
</reference>
<dbReference type="EMBL" id="JACSEA010000001">
    <property type="protein sequence ID" value="KAF7411927.1"/>
    <property type="molecule type" value="Genomic_DNA"/>
</dbReference>
<protein>
    <submittedName>
        <fullName evidence="2">Uncharacterized protein</fullName>
    </submittedName>
</protein>
<organism evidence="2 3">
    <name type="scientific">Vespula vulgaris</name>
    <name type="common">Yellow jacket</name>
    <name type="synonym">Wasp</name>
    <dbReference type="NCBI Taxonomy" id="7454"/>
    <lineage>
        <taxon>Eukaryota</taxon>
        <taxon>Metazoa</taxon>
        <taxon>Ecdysozoa</taxon>
        <taxon>Arthropoda</taxon>
        <taxon>Hexapoda</taxon>
        <taxon>Insecta</taxon>
        <taxon>Pterygota</taxon>
        <taxon>Neoptera</taxon>
        <taxon>Endopterygota</taxon>
        <taxon>Hymenoptera</taxon>
        <taxon>Apocrita</taxon>
        <taxon>Aculeata</taxon>
        <taxon>Vespoidea</taxon>
        <taxon>Vespidae</taxon>
        <taxon>Vespinae</taxon>
        <taxon>Vespula</taxon>
    </lineage>
</organism>
<feature type="region of interest" description="Disordered" evidence="1">
    <location>
        <begin position="1"/>
        <end position="34"/>
    </location>
</feature>
<accession>A0A834KTU1</accession>
<feature type="compositionally biased region" description="Pro residues" evidence="1">
    <location>
        <begin position="17"/>
        <end position="33"/>
    </location>
</feature>
<evidence type="ECO:0000256" key="1">
    <source>
        <dbReference type="SAM" id="MobiDB-lite"/>
    </source>
</evidence>
<keyword evidence="3" id="KW-1185">Reference proteome</keyword>
<dbReference type="AlphaFoldDB" id="A0A834KTU1"/>
<comment type="caution">
    <text evidence="2">The sequence shown here is derived from an EMBL/GenBank/DDBJ whole genome shotgun (WGS) entry which is preliminary data.</text>
</comment>
<dbReference type="Proteomes" id="UP000614350">
    <property type="component" value="Unassembled WGS sequence"/>
</dbReference>
<sequence>MEIKEEVEEFPGNLTAPLPPPSPPPVDSLPPQTPSTLTLLVFHLYEDSRATFKTLRRGNNCAAQRGALPNYNSTLKTQSLRRKLFRSRAVAMGEDREDNSDENDDVNGYETHARGIEVERPWTTLRRIPKASC</sequence>